<evidence type="ECO:0000256" key="2">
    <source>
        <dbReference type="ARBA" id="ARBA00022723"/>
    </source>
</evidence>
<dbReference type="InterPro" id="IPR011057">
    <property type="entry name" value="Mss4-like_sf"/>
</dbReference>
<evidence type="ECO:0000256" key="3">
    <source>
        <dbReference type="ARBA" id="ARBA00022833"/>
    </source>
</evidence>
<evidence type="ECO:0000259" key="5">
    <source>
        <dbReference type="PROSITE" id="PS51891"/>
    </source>
</evidence>
<dbReference type="Gene3D" id="2.170.150.70">
    <property type="match status" value="1"/>
</dbReference>
<evidence type="ECO:0000313" key="6">
    <source>
        <dbReference type="EMBL" id="TVU09478.1"/>
    </source>
</evidence>
<keyword evidence="2" id="KW-0479">Metal-binding</keyword>
<feature type="non-terminal residue" evidence="6">
    <location>
        <position position="1"/>
    </location>
</feature>
<organism evidence="6 7">
    <name type="scientific">Eragrostis curvula</name>
    <name type="common">weeping love grass</name>
    <dbReference type="NCBI Taxonomy" id="38414"/>
    <lineage>
        <taxon>Eukaryota</taxon>
        <taxon>Viridiplantae</taxon>
        <taxon>Streptophyta</taxon>
        <taxon>Embryophyta</taxon>
        <taxon>Tracheophyta</taxon>
        <taxon>Spermatophyta</taxon>
        <taxon>Magnoliopsida</taxon>
        <taxon>Liliopsida</taxon>
        <taxon>Poales</taxon>
        <taxon>Poaceae</taxon>
        <taxon>PACMAD clade</taxon>
        <taxon>Chloridoideae</taxon>
        <taxon>Eragrostideae</taxon>
        <taxon>Eragrostidinae</taxon>
        <taxon>Eragrostis</taxon>
    </lineage>
</organism>
<dbReference type="Pfam" id="PF04828">
    <property type="entry name" value="GFA"/>
    <property type="match status" value="1"/>
</dbReference>
<dbReference type="PANTHER" id="PTHR28620:SF1">
    <property type="entry name" value="CENP-V_GFA DOMAIN-CONTAINING PROTEIN"/>
    <property type="match status" value="1"/>
</dbReference>
<dbReference type="Gramene" id="TVU09478">
    <property type="protein sequence ID" value="TVU09478"/>
    <property type="gene ID" value="EJB05_42953"/>
</dbReference>
<comment type="similarity">
    <text evidence="1">Belongs to the Gfa family.</text>
</comment>
<accession>A0A5J9TEQ4</accession>
<dbReference type="PROSITE" id="PS51891">
    <property type="entry name" value="CENP_V_GFA"/>
    <property type="match status" value="1"/>
</dbReference>
<protein>
    <recommendedName>
        <fullName evidence="5">CENP-V/GFA domain-containing protein</fullName>
    </recommendedName>
</protein>
<dbReference type="SUPFAM" id="SSF51316">
    <property type="entry name" value="Mss4-like"/>
    <property type="match status" value="1"/>
</dbReference>
<feature type="domain" description="CENP-V/GFA" evidence="5">
    <location>
        <begin position="74"/>
        <end position="187"/>
    </location>
</feature>
<name>A0A5J9TEQ4_9POAL</name>
<keyword evidence="7" id="KW-1185">Reference proteome</keyword>
<dbReference type="GO" id="GO:0046872">
    <property type="term" value="F:metal ion binding"/>
    <property type="evidence" value="ECO:0007669"/>
    <property type="project" value="UniProtKB-KW"/>
</dbReference>
<feature type="region of interest" description="Disordered" evidence="4">
    <location>
        <begin position="1"/>
        <end position="68"/>
    </location>
</feature>
<proteinExistence type="inferred from homology"/>
<dbReference type="GO" id="GO:0016846">
    <property type="term" value="F:carbon-sulfur lyase activity"/>
    <property type="evidence" value="ECO:0007669"/>
    <property type="project" value="InterPro"/>
</dbReference>
<reference evidence="6 7" key="1">
    <citation type="journal article" date="2019" name="Sci. Rep.">
        <title>A high-quality genome of Eragrostis curvula grass provides insights into Poaceae evolution and supports new strategies to enhance forage quality.</title>
        <authorList>
            <person name="Carballo J."/>
            <person name="Santos B.A.C.M."/>
            <person name="Zappacosta D."/>
            <person name="Garbus I."/>
            <person name="Selva J.P."/>
            <person name="Gallo C.A."/>
            <person name="Diaz A."/>
            <person name="Albertini E."/>
            <person name="Caccamo M."/>
            <person name="Echenique V."/>
        </authorList>
    </citation>
    <scope>NUCLEOTIDE SEQUENCE [LARGE SCALE GENOMIC DNA]</scope>
    <source>
        <strain evidence="7">cv. Victoria</strain>
        <tissue evidence="6">Leaf</tissue>
    </source>
</reference>
<sequence length="199" mass="21590">MAEGGERVASKQLGASAQRLTTHPSKVNTDFRASSEHRFLSSTSRAKSSSEGKKAESTTGHRKSFAMGGSDVVHTGGCHCRRVRWRAEAPASVAATTCNCSDCAMRGNANFGVPAAKFRLDPGAEESLTTYTFGTHTTKHPFCKVCGITSFYIPRSNPDGVAITVACVDAGTLAHVEYRHVDGKNWEEWFAHQQQHRTE</sequence>
<evidence type="ECO:0000256" key="1">
    <source>
        <dbReference type="ARBA" id="ARBA00005495"/>
    </source>
</evidence>
<comment type="caution">
    <text evidence="6">The sequence shown here is derived from an EMBL/GenBank/DDBJ whole genome shotgun (WGS) entry which is preliminary data.</text>
</comment>
<dbReference type="Proteomes" id="UP000324897">
    <property type="component" value="Chromosome 3"/>
</dbReference>
<dbReference type="PANTHER" id="PTHR28620">
    <property type="entry name" value="CENTROMERE PROTEIN V"/>
    <property type="match status" value="1"/>
</dbReference>
<gene>
    <name evidence="6" type="ORF">EJB05_42953</name>
</gene>
<dbReference type="InterPro" id="IPR006913">
    <property type="entry name" value="CENP-V/GFA"/>
</dbReference>
<evidence type="ECO:0000256" key="4">
    <source>
        <dbReference type="SAM" id="MobiDB-lite"/>
    </source>
</evidence>
<dbReference type="AlphaFoldDB" id="A0A5J9TEQ4"/>
<dbReference type="InterPro" id="IPR052355">
    <property type="entry name" value="CENP-V-like"/>
</dbReference>
<dbReference type="EMBL" id="RWGY01000039">
    <property type="protein sequence ID" value="TVU09478.1"/>
    <property type="molecule type" value="Genomic_DNA"/>
</dbReference>
<keyword evidence="3" id="KW-0862">Zinc</keyword>
<feature type="compositionally biased region" description="Polar residues" evidence="4">
    <location>
        <begin position="13"/>
        <end position="32"/>
    </location>
</feature>
<dbReference type="OrthoDB" id="2993351at2759"/>
<evidence type="ECO:0000313" key="7">
    <source>
        <dbReference type="Proteomes" id="UP000324897"/>
    </source>
</evidence>